<dbReference type="NCBIfam" id="TIGR00996">
    <property type="entry name" value="Mtu_fam_mce"/>
    <property type="match status" value="1"/>
</dbReference>
<feature type="region of interest" description="Disordered" evidence="1">
    <location>
        <begin position="343"/>
        <end position="380"/>
    </location>
</feature>
<protein>
    <submittedName>
        <fullName evidence="4">MCE family protein</fullName>
    </submittedName>
</protein>
<dbReference type="RefSeq" id="WP_205292253.1">
    <property type="nucleotide sequence ID" value="NZ_CP074406.1"/>
</dbReference>
<dbReference type="GO" id="GO:0005576">
    <property type="term" value="C:extracellular region"/>
    <property type="evidence" value="ECO:0007669"/>
    <property type="project" value="TreeGrafter"/>
</dbReference>
<dbReference type="Proteomes" id="UP000663791">
    <property type="component" value="Unassembled WGS sequence"/>
</dbReference>
<dbReference type="EMBL" id="JAERTX010000012">
    <property type="protein sequence ID" value="MBM9460941.1"/>
    <property type="molecule type" value="Genomic_DNA"/>
</dbReference>
<proteinExistence type="predicted"/>
<comment type="caution">
    <text evidence="4">The sequence shown here is derived from an EMBL/GenBank/DDBJ whole genome shotgun (WGS) entry which is preliminary data.</text>
</comment>
<dbReference type="InterPro" id="IPR005693">
    <property type="entry name" value="Mce"/>
</dbReference>
<dbReference type="InterPro" id="IPR003399">
    <property type="entry name" value="Mce/MlaD"/>
</dbReference>
<evidence type="ECO:0000313" key="4">
    <source>
        <dbReference type="EMBL" id="MBM9460941.1"/>
    </source>
</evidence>
<dbReference type="InterPro" id="IPR024516">
    <property type="entry name" value="Mce_C"/>
</dbReference>
<keyword evidence="5" id="KW-1185">Reference proteome</keyword>
<evidence type="ECO:0000256" key="1">
    <source>
        <dbReference type="SAM" id="MobiDB-lite"/>
    </source>
</evidence>
<dbReference type="InterPro" id="IPR052336">
    <property type="entry name" value="MlaD_Phospholipid_Transporter"/>
</dbReference>
<evidence type="ECO:0000313" key="5">
    <source>
        <dbReference type="Proteomes" id="UP000663791"/>
    </source>
</evidence>
<feature type="domain" description="Mammalian cell entry C-terminal" evidence="3">
    <location>
        <begin position="122"/>
        <end position="308"/>
    </location>
</feature>
<dbReference type="PANTHER" id="PTHR33371:SF16">
    <property type="entry name" value="MCE-FAMILY PROTEIN MCE3F"/>
    <property type="match status" value="1"/>
</dbReference>
<evidence type="ECO:0000259" key="2">
    <source>
        <dbReference type="Pfam" id="PF02470"/>
    </source>
</evidence>
<gene>
    <name evidence="4" type="ORF">JK386_13635</name>
</gene>
<dbReference type="PANTHER" id="PTHR33371">
    <property type="entry name" value="INTERMEMBRANE PHOSPHOLIPID TRANSPORT SYSTEM BINDING PROTEIN MLAD-RELATED"/>
    <property type="match status" value="1"/>
</dbReference>
<dbReference type="Pfam" id="PF11887">
    <property type="entry name" value="Mce4_CUP1"/>
    <property type="match status" value="1"/>
</dbReference>
<accession>A0A938YBG5</accession>
<organism evidence="4 5">
    <name type="scientific">Nocardioides faecalis</name>
    <dbReference type="NCBI Taxonomy" id="2803858"/>
    <lineage>
        <taxon>Bacteria</taxon>
        <taxon>Bacillati</taxon>
        <taxon>Actinomycetota</taxon>
        <taxon>Actinomycetes</taxon>
        <taxon>Propionibacteriales</taxon>
        <taxon>Nocardioidaceae</taxon>
        <taxon>Nocardioides</taxon>
    </lineage>
</organism>
<name>A0A938YBG5_9ACTN</name>
<feature type="domain" description="Mce/MlaD" evidence="2">
    <location>
        <begin position="39"/>
        <end position="114"/>
    </location>
</feature>
<sequence>MITRRTKVQLVVFALITLVGVSFVGARYAQLDRLVVDRSYTVVAHYPTSGGIFSGAEVTYRGVQIGKVGELVLTEDGVDVVLEIDKEWDRIPADTIALVGNRSAVGEQYVELQPQVDGGPFLADGSEIDDVATPIATEKLLADISATVASVDREALQTTVAELGRAFGGAGEDLQKIIDTGNSFIETADENFDLTTALIRDANTVLNGQIATESSLRTFADQLSKFSGALAGADDDLRTVIDNGSVTATQLRTLLEQNGVELSELLANLVATNEVVVQHLPGLKQMLVVYPWAVLGGLTVVGKKSPSEGGSGFYDAHFGLVLSQEIPGLPGPALCREGYVKERRHPESDRGNAPMPSDARCTEPITKSNPRGPQNLPRIAPAAIGTDDVVASYDATTGELTWGASGAAPTARGSVTPPSLGKDSWKWLYVQPMLDR</sequence>
<dbReference type="Pfam" id="PF02470">
    <property type="entry name" value="MlaD"/>
    <property type="match status" value="1"/>
</dbReference>
<evidence type="ECO:0000259" key="3">
    <source>
        <dbReference type="Pfam" id="PF11887"/>
    </source>
</evidence>
<reference evidence="4" key="1">
    <citation type="submission" date="2021-01" db="EMBL/GenBank/DDBJ databases">
        <title>Novel species in genus Nocardioides.</title>
        <authorList>
            <person name="Zhang G."/>
        </authorList>
    </citation>
    <scope>NUCLEOTIDE SEQUENCE</scope>
    <source>
        <strain evidence="4">Zg-536</strain>
    </source>
</reference>
<dbReference type="AlphaFoldDB" id="A0A938YBG5"/>